<dbReference type="InterPro" id="IPR045149">
    <property type="entry name" value="OS-9-like"/>
</dbReference>
<evidence type="ECO:0000256" key="4">
    <source>
        <dbReference type="ARBA" id="ARBA00022729"/>
    </source>
</evidence>
<evidence type="ECO:0000256" key="2">
    <source>
        <dbReference type="ARBA" id="ARBA00009918"/>
    </source>
</evidence>
<feature type="chain" id="PRO_5013937717" description="Protein OS-9 homolog" evidence="9">
    <location>
        <begin position="22"/>
        <end position="487"/>
    </location>
</feature>
<dbReference type="GO" id="GO:0030970">
    <property type="term" value="P:retrograde protein transport, ER to cytosol"/>
    <property type="evidence" value="ECO:0007669"/>
    <property type="project" value="TreeGrafter"/>
</dbReference>
<comment type="similarity">
    <text evidence="2">Belongs to the OS-9 family.</text>
</comment>
<keyword evidence="7" id="KW-1015">Disulfide bond</keyword>
<proteinExistence type="inferred from homology"/>
<comment type="subcellular location">
    <subcellularLocation>
        <location evidence="1">Endoplasmic reticulum membrane</location>
        <topology evidence="1">Peripheral membrane protein</topology>
        <orientation evidence="1">Lumenal side</orientation>
    </subcellularLocation>
</comment>
<dbReference type="PROSITE" id="PS51914">
    <property type="entry name" value="MRH"/>
    <property type="match status" value="1"/>
</dbReference>
<sequence>MRIYSAALSLTSFSLSCLVSARLHHSLVPEDPYAFPKYRVTFLNGLPVLNETAERWLRDGIEGGLAEFLDEPWEEAHAPVQKFKTIEGGEQPGSVSAPALAPAHVSNYSLEHMKLGPQVSYLCLIPPPPDENTTMASEDSQTDVTPVHSWSLLQPLTGTCLYHRQGWFTYSYCHNLHVRQFHELPPQHPHRPGEYQPQEDTEWESYTLGRAPPEFEAGADLTVAEAAALATNIELARGAGSRYLVQRWGDGTYCDKTGRKREIEVQFHCSMTMTDTILFVKETQTCHYVLHIATPRLCGVPGFRSRSDVREEAYIRCREVLAPDAYARADRSLPAAGTPLRKPARAKVIAPPPPPVPADDPGAGAGAKLPGKTTSDLLRRALERFIAREGSDADELVLGQLDDGDGELYIEFIELDADADGEDGGEAAALSGEALADVLRRAGYDVKGEKQKEGGKKAEKGSAPAKQKAGSRGRSDEDPEQPRRDEL</sequence>
<dbReference type="AlphaFoldDB" id="A0A2H3J763"/>
<evidence type="ECO:0000256" key="1">
    <source>
        <dbReference type="ARBA" id="ARBA00004367"/>
    </source>
</evidence>
<dbReference type="InterPro" id="IPR012913">
    <property type="entry name" value="OS9-like_dom"/>
</dbReference>
<feature type="signal peptide" evidence="9">
    <location>
        <begin position="1"/>
        <end position="21"/>
    </location>
</feature>
<evidence type="ECO:0000259" key="10">
    <source>
        <dbReference type="PROSITE" id="PS51914"/>
    </source>
</evidence>
<organism evidence="11 12">
    <name type="scientific">Wolfiporia cocos (strain MD-104)</name>
    <name type="common">Brown rot fungus</name>
    <dbReference type="NCBI Taxonomy" id="742152"/>
    <lineage>
        <taxon>Eukaryota</taxon>
        <taxon>Fungi</taxon>
        <taxon>Dikarya</taxon>
        <taxon>Basidiomycota</taxon>
        <taxon>Agaricomycotina</taxon>
        <taxon>Agaricomycetes</taxon>
        <taxon>Polyporales</taxon>
        <taxon>Phaeolaceae</taxon>
        <taxon>Wolfiporia</taxon>
    </lineage>
</organism>
<dbReference type="InterPro" id="IPR009011">
    <property type="entry name" value="Man6P_isomerase_rcpt-bd_dom_sf"/>
</dbReference>
<feature type="compositionally biased region" description="Low complexity" evidence="8">
    <location>
        <begin position="359"/>
        <end position="372"/>
    </location>
</feature>
<protein>
    <recommendedName>
        <fullName evidence="3">Protein OS-9 homolog</fullName>
    </recommendedName>
</protein>
<keyword evidence="12" id="KW-1185">Reference proteome</keyword>
<name>A0A2H3J763_WOLCO</name>
<evidence type="ECO:0000256" key="8">
    <source>
        <dbReference type="SAM" id="MobiDB-lite"/>
    </source>
</evidence>
<accession>A0A2H3J763</accession>
<feature type="domain" description="MRH" evidence="10">
    <location>
        <begin position="158"/>
        <end position="300"/>
    </location>
</feature>
<feature type="region of interest" description="Disordered" evidence="8">
    <location>
        <begin position="336"/>
        <end position="372"/>
    </location>
</feature>
<dbReference type="PANTHER" id="PTHR15414:SF0">
    <property type="entry name" value="ENDOPLASMIC RETICULUM LECTIN 1"/>
    <property type="match status" value="1"/>
</dbReference>
<evidence type="ECO:0000256" key="5">
    <source>
        <dbReference type="ARBA" id="ARBA00022734"/>
    </source>
</evidence>
<dbReference type="OMA" id="EEAYIRC"/>
<dbReference type="InterPro" id="IPR044865">
    <property type="entry name" value="MRH_dom"/>
</dbReference>
<dbReference type="GO" id="GO:0005789">
    <property type="term" value="C:endoplasmic reticulum membrane"/>
    <property type="evidence" value="ECO:0007669"/>
    <property type="project" value="UniProtKB-SubCell"/>
</dbReference>
<dbReference type="PANTHER" id="PTHR15414">
    <property type="entry name" value="OS-9-RELATED"/>
    <property type="match status" value="1"/>
</dbReference>
<dbReference type="GO" id="GO:0030246">
    <property type="term" value="F:carbohydrate binding"/>
    <property type="evidence" value="ECO:0007669"/>
    <property type="project" value="UniProtKB-KW"/>
</dbReference>
<evidence type="ECO:0000256" key="3">
    <source>
        <dbReference type="ARBA" id="ARBA00018727"/>
    </source>
</evidence>
<dbReference type="GO" id="GO:0005788">
    <property type="term" value="C:endoplasmic reticulum lumen"/>
    <property type="evidence" value="ECO:0007669"/>
    <property type="project" value="TreeGrafter"/>
</dbReference>
<dbReference type="OrthoDB" id="448954at2759"/>
<evidence type="ECO:0000256" key="7">
    <source>
        <dbReference type="ARBA" id="ARBA00023157"/>
    </source>
</evidence>
<keyword evidence="6" id="KW-0256">Endoplasmic reticulum</keyword>
<feature type="compositionally biased region" description="Basic and acidic residues" evidence="8">
    <location>
        <begin position="445"/>
        <end position="460"/>
    </location>
</feature>
<dbReference type="EMBL" id="KB467942">
    <property type="protein sequence ID" value="PCH38090.1"/>
    <property type="molecule type" value="Genomic_DNA"/>
</dbReference>
<dbReference type="SUPFAM" id="SSF50911">
    <property type="entry name" value="Mannose 6-phosphate receptor domain"/>
    <property type="match status" value="1"/>
</dbReference>
<feature type="compositionally biased region" description="Basic and acidic residues" evidence="8">
    <location>
        <begin position="473"/>
        <end position="487"/>
    </location>
</feature>
<gene>
    <name evidence="11" type="ORF">WOLCODRAFT_161294</name>
</gene>
<dbReference type="Gene3D" id="2.70.130.10">
    <property type="entry name" value="Mannose-6-phosphate receptor binding domain"/>
    <property type="match status" value="1"/>
</dbReference>
<evidence type="ECO:0000313" key="12">
    <source>
        <dbReference type="Proteomes" id="UP000218811"/>
    </source>
</evidence>
<evidence type="ECO:0000256" key="6">
    <source>
        <dbReference type="ARBA" id="ARBA00022824"/>
    </source>
</evidence>
<dbReference type="Proteomes" id="UP000218811">
    <property type="component" value="Unassembled WGS sequence"/>
</dbReference>
<feature type="region of interest" description="Disordered" evidence="8">
    <location>
        <begin position="445"/>
        <end position="487"/>
    </location>
</feature>
<evidence type="ECO:0000313" key="11">
    <source>
        <dbReference type="EMBL" id="PCH38090.1"/>
    </source>
</evidence>
<dbReference type="GO" id="GO:0030968">
    <property type="term" value="P:endoplasmic reticulum unfolded protein response"/>
    <property type="evidence" value="ECO:0007669"/>
    <property type="project" value="InterPro"/>
</dbReference>
<keyword evidence="5" id="KW-0430">Lectin</keyword>
<dbReference type="Pfam" id="PF07915">
    <property type="entry name" value="PRKCSH"/>
    <property type="match status" value="1"/>
</dbReference>
<reference evidence="11 12" key="1">
    <citation type="journal article" date="2012" name="Science">
        <title>The Paleozoic origin of enzymatic lignin decomposition reconstructed from 31 fungal genomes.</title>
        <authorList>
            <person name="Floudas D."/>
            <person name="Binder M."/>
            <person name="Riley R."/>
            <person name="Barry K."/>
            <person name="Blanchette R.A."/>
            <person name="Henrissat B."/>
            <person name="Martinez A.T."/>
            <person name="Otillar R."/>
            <person name="Spatafora J.W."/>
            <person name="Yadav J.S."/>
            <person name="Aerts A."/>
            <person name="Benoit I."/>
            <person name="Boyd A."/>
            <person name="Carlson A."/>
            <person name="Copeland A."/>
            <person name="Coutinho P.M."/>
            <person name="de Vries R.P."/>
            <person name="Ferreira P."/>
            <person name="Findley K."/>
            <person name="Foster B."/>
            <person name="Gaskell J."/>
            <person name="Glotzer D."/>
            <person name="Gorecki P."/>
            <person name="Heitman J."/>
            <person name="Hesse C."/>
            <person name="Hori C."/>
            <person name="Igarashi K."/>
            <person name="Jurgens J.A."/>
            <person name="Kallen N."/>
            <person name="Kersten P."/>
            <person name="Kohler A."/>
            <person name="Kuees U."/>
            <person name="Kumar T.K.A."/>
            <person name="Kuo A."/>
            <person name="LaButti K."/>
            <person name="Larrondo L.F."/>
            <person name="Lindquist E."/>
            <person name="Ling A."/>
            <person name="Lombard V."/>
            <person name="Lucas S."/>
            <person name="Lundell T."/>
            <person name="Martin R."/>
            <person name="McLaughlin D.J."/>
            <person name="Morgenstern I."/>
            <person name="Morin E."/>
            <person name="Murat C."/>
            <person name="Nagy L.G."/>
            <person name="Nolan M."/>
            <person name="Ohm R.A."/>
            <person name="Patyshakuliyeva A."/>
            <person name="Rokas A."/>
            <person name="Ruiz-Duenas F.J."/>
            <person name="Sabat G."/>
            <person name="Salamov A."/>
            <person name="Samejima M."/>
            <person name="Schmutz J."/>
            <person name="Slot J.C."/>
            <person name="St John F."/>
            <person name="Stenlid J."/>
            <person name="Sun H."/>
            <person name="Sun S."/>
            <person name="Syed K."/>
            <person name="Tsang A."/>
            <person name="Wiebenga A."/>
            <person name="Young D."/>
            <person name="Pisabarro A."/>
            <person name="Eastwood D.C."/>
            <person name="Martin F."/>
            <person name="Cullen D."/>
            <person name="Grigoriev I.V."/>
            <person name="Hibbett D.S."/>
        </authorList>
    </citation>
    <scope>NUCLEOTIDE SEQUENCE [LARGE SCALE GENOMIC DNA]</scope>
    <source>
        <strain evidence="11 12">MD-104</strain>
    </source>
</reference>
<keyword evidence="4 9" id="KW-0732">Signal</keyword>
<dbReference type="PROSITE" id="PS51257">
    <property type="entry name" value="PROKAR_LIPOPROTEIN"/>
    <property type="match status" value="1"/>
</dbReference>
<evidence type="ECO:0000256" key="9">
    <source>
        <dbReference type="SAM" id="SignalP"/>
    </source>
</evidence>
<dbReference type="STRING" id="742152.A0A2H3J763"/>